<dbReference type="Gene3D" id="1.20.120.1380">
    <property type="entry name" value="Flagellar FlhF biosynthesis protein, N domain"/>
    <property type="match status" value="1"/>
</dbReference>
<evidence type="ECO:0000256" key="15">
    <source>
        <dbReference type="SAM" id="MobiDB-lite"/>
    </source>
</evidence>
<sequence length="409" mass="44775">MQDALDRVKREMGSDAVILNTREVPARKRLLSFSQPKAEVEITAGLGITTKAAARRTPPRRRPAPAMTIQERKAVDIVREIATQNYDSPLTDGRWSETEEKASPETTSPVRPQRSAAPAVDQTDALANRLDIIQRALERIERERRFGEDDQLDETQTEVYEDLIQSGVDHTDARRLVTTARSNPNISLREAIHHRLGAEIRCGGSIEPVRGQRKVVALVGPTGVGKTTTIAKLAADLKMRGDVSMGLVTVDTYRVAAVEQLKTYAEIIDLPMRVVADRSEMRDALEDLADVDLIFIDTAGRSPRDARQIDELRDLLNAADVDEVHLVVSVAASRRALLNAVDQFRRVGVTHLVASKLDEADGAGGIVTLCRHSGLPLSYFTTGQNVPDDFETATSDAAANAILPLTPNA</sequence>
<keyword evidence="18" id="KW-0966">Cell projection</keyword>
<keyword evidence="18" id="KW-0282">Flagellum</keyword>
<comment type="similarity">
    <text evidence="2">Belongs to the GTP-binding SRP family.</text>
</comment>
<keyword evidence="9" id="KW-0342">GTP-binding</keyword>
<evidence type="ECO:0000256" key="4">
    <source>
        <dbReference type="ARBA" id="ARBA00022448"/>
    </source>
</evidence>
<evidence type="ECO:0000256" key="5">
    <source>
        <dbReference type="ARBA" id="ARBA00022475"/>
    </source>
</evidence>
<dbReference type="KEGG" id="svp:Pan189_00560"/>
<dbReference type="GO" id="GO:0044781">
    <property type="term" value="P:bacterial-type flagellum organization"/>
    <property type="evidence" value="ECO:0007669"/>
    <property type="project" value="UniProtKB-UniRule"/>
</dbReference>
<dbReference type="NCBIfam" id="TIGR03499">
    <property type="entry name" value="FlhF"/>
    <property type="match status" value="1"/>
</dbReference>
<dbReference type="SMART" id="SM00382">
    <property type="entry name" value="AAA"/>
    <property type="match status" value="1"/>
</dbReference>
<keyword evidence="7" id="KW-1005">Bacterial flagellum biogenesis</keyword>
<dbReference type="FunFam" id="3.40.50.300:FF:000695">
    <property type="entry name" value="Flagellar biosynthesis regulator FlhF"/>
    <property type="match status" value="1"/>
</dbReference>
<dbReference type="Gene3D" id="3.40.50.300">
    <property type="entry name" value="P-loop containing nucleotide triphosphate hydrolases"/>
    <property type="match status" value="1"/>
</dbReference>
<evidence type="ECO:0000256" key="6">
    <source>
        <dbReference type="ARBA" id="ARBA00022741"/>
    </source>
</evidence>
<keyword evidence="14" id="KW-0175">Coiled coil</keyword>
<dbReference type="InterPro" id="IPR003593">
    <property type="entry name" value="AAA+_ATPase"/>
</dbReference>
<dbReference type="EMBL" id="CP036268">
    <property type="protein sequence ID" value="QDT35703.1"/>
    <property type="molecule type" value="Genomic_DNA"/>
</dbReference>
<keyword evidence="5" id="KW-1003">Cell membrane</keyword>
<comment type="subcellular location">
    <subcellularLocation>
        <location evidence="1">Cell membrane</location>
        <topology evidence="1">Peripheral membrane protein</topology>
        <orientation evidence="1">Cytoplasmic side</orientation>
    </subcellularLocation>
</comment>
<evidence type="ECO:0000256" key="11">
    <source>
        <dbReference type="ARBA" id="ARBA00023225"/>
    </source>
</evidence>
<dbReference type="PANTHER" id="PTHR43134:SF3">
    <property type="entry name" value="FLAGELLAR BIOSYNTHESIS PROTEIN FLHF"/>
    <property type="match status" value="1"/>
</dbReference>
<keyword evidence="11" id="KW-1006">Bacterial flagellum protein export</keyword>
<organism evidence="18 19">
    <name type="scientific">Stratiformator vulcanicus</name>
    <dbReference type="NCBI Taxonomy" id="2527980"/>
    <lineage>
        <taxon>Bacteria</taxon>
        <taxon>Pseudomonadati</taxon>
        <taxon>Planctomycetota</taxon>
        <taxon>Planctomycetia</taxon>
        <taxon>Planctomycetales</taxon>
        <taxon>Planctomycetaceae</taxon>
        <taxon>Stratiformator</taxon>
    </lineage>
</organism>
<keyword evidence="10" id="KW-0472">Membrane</keyword>
<dbReference type="GO" id="GO:0005525">
    <property type="term" value="F:GTP binding"/>
    <property type="evidence" value="ECO:0007669"/>
    <property type="project" value="UniProtKB-UniRule"/>
</dbReference>
<evidence type="ECO:0000256" key="9">
    <source>
        <dbReference type="ARBA" id="ARBA00023134"/>
    </source>
</evidence>
<comment type="function">
    <text evidence="12">Necessary for flagellar biosynthesis. May be involved in translocation of the flagellum.</text>
</comment>
<keyword evidence="4" id="KW-0813">Transport</keyword>
<evidence type="ECO:0000256" key="10">
    <source>
        <dbReference type="ARBA" id="ARBA00023136"/>
    </source>
</evidence>
<keyword evidence="8" id="KW-0653">Protein transport</keyword>
<name>A0A517QVW0_9PLAN</name>
<evidence type="ECO:0000256" key="12">
    <source>
        <dbReference type="ARBA" id="ARBA00025337"/>
    </source>
</evidence>
<reference evidence="18 19" key="1">
    <citation type="submission" date="2019-02" db="EMBL/GenBank/DDBJ databases">
        <title>Deep-cultivation of Planctomycetes and their phenomic and genomic characterization uncovers novel biology.</title>
        <authorList>
            <person name="Wiegand S."/>
            <person name="Jogler M."/>
            <person name="Boedeker C."/>
            <person name="Pinto D."/>
            <person name="Vollmers J."/>
            <person name="Rivas-Marin E."/>
            <person name="Kohn T."/>
            <person name="Peeters S.H."/>
            <person name="Heuer A."/>
            <person name="Rast P."/>
            <person name="Oberbeckmann S."/>
            <person name="Bunk B."/>
            <person name="Jeske O."/>
            <person name="Meyerdierks A."/>
            <person name="Storesund J.E."/>
            <person name="Kallscheuer N."/>
            <person name="Luecker S."/>
            <person name="Lage O.M."/>
            <person name="Pohl T."/>
            <person name="Merkel B.J."/>
            <person name="Hornburger P."/>
            <person name="Mueller R.-W."/>
            <person name="Bruemmer F."/>
            <person name="Labrenz M."/>
            <person name="Spormann A.M."/>
            <person name="Op den Camp H."/>
            <person name="Overmann J."/>
            <person name="Amann R."/>
            <person name="Jetten M.S.M."/>
            <person name="Mascher T."/>
            <person name="Medema M.H."/>
            <person name="Devos D.P."/>
            <person name="Kaster A.-K."/>
            <person name="Ovreas L."/>
            <person name="Rohde M."/>
            <person name="Galperin M.Y."/>
            <person name="Jogler C."/>
        </authorList>
    </citation>
    <scope>NUCLEOTIDE SEQUENCE [LARGE SCALE GENOMIC DNA]</scope>
    <source>
        <strain evidence="18 19">Pan189</strain>
    </source>
</reference>
<protein>
    <recommendedName>
        <fullName evidence="3 13">Flagellar biosynthesis protein FlhF</fullName>
    </recommendedName>
</protein>
<dbReference type="InterPro" id="IPR027417">
    <property type="entry name" value="P-loop_NTPase"/>
</dbReference>
<keyword evidence="6" id="KW-0547">Nucleotide-binding</keyword>
<gene>
    <name evidence="18" type="primary">flhF</name>
    <name evidence="18" type="ORF">Pan189_00560</name>
</gene>
<dbReference type="AlphaFoldDB" id="A0A517QVW0"/>
<feature type="coiled-coil region" evidence="14">
    <location>
        <begin position="123"/>
        <end position="150"/>
    </location>
</feature>
<evidence type="ECO:0000256" key="3">
    <source>
        <dbReference type="ARBA" id="ARBA00014919"/>
    </source>
</evidence>
<proteinExistence type="inferred from homology"/>
<dbReference type="InterPro" id="IPR000897">
    <property type="entry name" value="SRP54_GTPase_dom"/>
</dbReference>
<dbReference type="GO" id="GO:0003924">
    <property type="term" value="F:GTPase activity"/>
    <property type="evidence" value="ECO:0007669"/>
    <property type="project" value="UniProtKB-UniRule"/>
</dbReference>
<dbReference type="CDD" id="cd17873">
    <property type="entry name" value="FlhF"/>
    <property type="match status" value="1"/>
</dbReference>
<evidence type="ECO:0000256" key="1">
    <source>
        <dbReference type="ARBA" id="ARBA00004413"/>
    </source>
</evidence>
<feature type="domain" description="SRP54-type proteins GTP-binding" evidence="17">
    <location>
        <begin position="213"/>
        <end position="404"/>
    </location>
</feature>
<evidence type="ECO:0000256" key="13">
    <source>
        <dbReference type="NCBIfam" id="TIGR03499"/>
    </source>
</evidence>
<evidence type="ECO:0000259" key="16">
    <source>
        <dbReference type="SMART" id="SM00382"/>
    </source>
</evidence>
<dbReference type="Proteomes" id="UP000317318">
    <property type="component" value="Chromosome"/>
</dbReference>
<evidence type="ECO:0000313" key="19">
    <source>
        <dbReference type="Proteomes" id="UP000317318"/>
    </source>
</evidence>
<evidence type="ECO:0000256" key="2">
    <source>
        <dbReference type="ARBA" id="ARBA00008531"/>
    </source>
</evidence>
<feature type="domain" description="AAA+ ATPase" evidence="16">
    <location>
        <begin position="212"/>
        <end position="351"/>
    </location>
</feature>
<dbReference type="GO" id="GO:0015031">
    <property type="term" value="P:protein transport"/>
    <property type="evidence" value="ECO:0007669"/>
    <property type="project" value="UniProtKB-KW"/>
</dbReference>
<dbReference type="PANTHER" id="PTHR43134">
    <property type="entry name" value="SIGNAL RECOGNITION PARTICLE RECEPTOR SUBUNIT ALPHA"/>
    <property type="match status" value="1"/>
</dbReference>
<dbReference type="Pfam" id="PF00448">
    <property type="entry name" value="SRP54"/>
    <property type="match status" value="1"/>
</dbReference>
<evidence type="ECO:0000256" key="14">
    <source>
        <dbReference type="SAM" id="Coils"/>
    </source>
</evidence>
<dbReference type="SUPFAM" id="SSF52540">
    <property type="entry name" value="P-loop containing nucleoside triphosphate hydrolases"/>
    <property type="match status" value="1"/>
</dbReference>
<evidence type="ECO:0000256" key="7">
    <source>
        <dbReference type="ARBA" id="ARBA00022795"/>
    </source>
</evidence>
<feature type="region of interest" description="Disordered" evidence="15">
    <location>
        <begin position="87"/>
        <end position="121"/>
    </location>
</feature>
<evidence type="ECO:0000256" key="8">
    <source>
        <dbReference type="ARBA" id="ARBA00022927"/>
    </source>
</evidence>
<dbReference type="GO" id="GO:0005886">
    <property type="term" value="C:plasma membrane"/>
    <property type="evidence" value="ECO:0007669"/>
    <property type="project" value="UniProtKB-SubCell"/>
</dbReference>
<dbReference type="GO" id="GO:0005047">
    <property type="term" value="F:signal recognition particle binding"/>
    <property type="evidence" value="ECO:0007669"/>
    <property type="project" value="TreeGrafter"/>
</dbReference>
<feature type="compositionally biased region" description="Basic and acidic residues" evidence="15">
    <location>
        <begin position="94"/>
        <end position="103"/>
    </location>
</feature>
<dbReference type="GO" id="GO:0006614">
    <property type="term" value="P:SRP-dependent cotranslational protein targeting to membrane"/>
    <property type="evidence" value="ECO:0007669"/>
    <property type="project" value="UniProtKB-UniRule"/>
</dbReference>
<dbReference type="InterPro" id="IPR020006">
    <property type="entry name" value="FlhF"/>
</dbReference>
<keyword evidence="19" id="KW-1185">Reference proteome</keyword>
<dbReference type="InterPro" id="IPR047040">
    <property type="entry name" value="FlhF__GTPase_dom"/>
</dbReference>
<evidence type="ECO:0000313" key="18">
    <source>
        <dbReference type="EMBL" id="QDT35703.1"/>
    </source>
</evidence>
<accession>A0A517QVW0</accession>
<evidence type="ECO:0000259" key="17">
    <source>
        <dbReference type="SMART" id="SM00962"/>
    </source>
</evidence>
<keyword evidence="18" id="KW-0969">Cilium</keyword>
<dbReference type="SMART" id="SM00962">
    <property type="entry name" value="SRP54"/>
    <property type="match status" value="1"/>
</dbReference>